<accession>A0ABT8MB22</accession>
<sequence length="123" mass="12585">MPESLTPPQGLIAVTERRRIYGFPMGIGTGGAGTKVTASPPPAYKSGAGMRVMIMEGTFSPYVKPQVQENPSFVEGNGAGLRIAIITPHTVDAGAATRITVVTPTTIQSGSGTGVTGVDVQSI</sequence>
<dbReference type="RefSeq" id="WP_301664222.1">
    <property type="nucleotide sequence ID" value="NZ_VCYH01000005.1"/>
</dbReference>
<evidence type="ECO:0000313" key="2">
    <source>
        <dbReference type="Proteomes" id="UP001168338"/>
    </source>
</evidence>
<dbReference type="EMBL" id="VCYH01000005">
    <property type="protein sequence ID" value="MDN7025081.1"/>
    <property type="molecule type" value="Genomic_DNA"/>
</dbReference>
<keyword evidence="2" id="KW-1185">Reference proteome</keyword>
<comment type="caution">
    <text evidence="1">The sequence shown here is derived from an EMBL/GenBank/DDBJ whole genome shotgun (WGS) entry which is preliminary data.</text>
</comment>
<organism evidence="1 2">
    <name type="scientific">Methanoculleus frigidifontis</name>
    <dbReference type="NCBI Taxonomy" id="2584085"/>
    <lineage>
        <taxon>Archaea</taxon>
        <taxon>Methanobacteriati</taxon>
        <taxon>Methanobacteriota</taxon>
        <taxon>Stenosarchaea group</taxon>
        <taxon>Methanomicrobia</taxon>
        <taxon>Methanomicrobiales</taxon>
        <taxon>Methanomicrobiaceae</taxon>
        <taxon>Methanoculleus</taxon>
    </lineage>
</organism>
<proteinExistence type="predicted"/>
<gene>
    <name evidence="1" type="ORF">FGU65_09305</name>
</gene>
<reference evidence="1" key="1">
    <citation type="submission" date="2019-05" db="EMBL/GenBank/DDBJ databases">
        <title>Methanoculleus sp. FWC-SCC1, a methanogenic archaeon isolated from deep marine cold seep.</title>
        <authorList>
            <person name="Chen Y.-W."/>
            <person name="Chen S.-C."/>
            <person name="Teng N.-H."/>
            <person name="Lai M.-C."/>
        </authorList>
    </citation>
    <scope>NUCLEOTIDE SEQUENCE</scope>
    <source>
        <strain evidence="1">FWC-SCC1</strain>
    </source>
</reference>
<dbReference type="Proteomes" id="UP001168338">
    <property type="component" value="Unassembled WGS sequence"/>
</dbReference>
<name>A0ABT8MB22_9EURY</name>
<evidence type="ECO:0000313" key="1">
    <source>
        <dbReference type="EMBL" id="MDN7025081.1"/>
    </source>
</evidence>
<protein>
    <submittedName>
        <fullName evidence="1">Uncharacterized protein</fullName>
    </submittedName>
</protein>